<evidence type="ECO:0000313" key="3">
    <source>
        <dbReference type="Proteomes" id="UP001500427"/>
    </source>
</evidence>
<dbReference type="Proteomes" id="UP001500427">
    <property type="component" value="Unassembled WGS sequence"/>
</dbReference>
<proteinExistence type="predicted"/>
<feature type="region of interest" description="Disordered" evidence="1">
    <location>
        <begin position="31"/>
        <end position="71"/>
    </location>
</feature>
<gene>
    <name evidence="2" type="ORF">GCM10023258_16200</name>
</gene>
<evidence type="ECO:0000256" key="1">
    <source>
        <dbReference type="SAM" id="MobiDB-lite"/>
    </source>
</evidence>
<dbReference type="EMBL" id="BAABIW010000011">
    <property type="protein sequence ID" value="GAA5024283.1"/>
    <property type="molecule type" value="Genomic_DNA"/>
</dbReference>
<feature type="compositionally biased region" description="Low complexity" evidence="1">
    <location>
        <begin position="31"/>
        <end position="41"/>
    </location>
</feature>
<accession>A0ABP9JAL9</accession>
<name>A0ABP9JAL9_9MICO</name>
<evidence type="ECO:0000313" key="2">
    <source>
        <dbReference type="EMBL" id="GAA5024283.1"/>
    </source>
</evidence>
<comment type="caution">
    <text evidence="2">The sequence shown here is derived from an EMBL/GenBank/DDBJ whole genome shotgun (WGS) entry which is preliminary data.</text>
</comment>
<feature type="compositionally biased region" description="Basic residues" evidence="1">
    <location>
        <begin position="52"/>
        <end position="71"/>
    </location>
</feature>
<sequence>MGVSEGVLSDDALVDGLPLSAVAEALQALAPSTASTATPDTAAERMLDFTRKTLRRRTAGRSRAGRGAARR</sequence>
<protein>
    <submittedName>
        <fullName evidence="2">Uncharacterized protein</fullName>
    </submittedName>
</protein>
<organism evidence="2 3">
    <name type="scientific">Terrabacter aeriphilus</name>
    <dbReference type="NCBI Taxonomy" id="515662"/>
    <lineage>
        <taxon>Bacteria</taxon>
        <taxon>Bacillati</taxon>
        <taxon>Actinomycetota</taxon>
        <taxon>Actinomycetes</taxon>
        <taxon>Micrococcales</taxon>
        <taxon>Intrasporangiaceae</taxon>
        <taxon>Terrabacter</taxon>
    </lineage>
</organism>
<reference evidence="3" key="1">
    <citation type="journal article" date="2019" name="Int. J. Syst. Evol. Microbiol.">
        <title>The Global Catalogue of Microorganisms (GCM) 10K type strain sequencing project: providing services to taxonomists for standard genome sequencing and annotation.</title>
        <authorList>
            <consortium name="The Broad Institute Genomics Platform"/>
            <consortium name="The Broad Institute Genome Sequencing Center for Infectious Disease"/>
            <person name="Wu L."/>
            <person name="Ma J."/>
        </authorList>
    </citation>
    <scope>NUCLEOTIDE SEQUENCE [LARGE SCALE GENOMIC DNA]</scope>
    <source>
        <strain evidence="3">JCM 17687</strain>
    </source>
</reference>
<keyword evidence="3" id="KW-1185">Reference proteome</keyword>
<feature type="compositionally biased region" description="Basic and acidic residues" evidence="1">
    <location>
        <begin position="42"/>
        <end position="51"/>
    </location>
</feature>